<evidence type="ECO:0000256" key="7">
    <source>
        <dbReference type="ARBA" id="ARBA00023136"/>
    </source>
</evidence>
<dbReference type="RefSeq" id="WP_284327686.1">
    <property type="nucleotide sequence ID" value="NZ_BSUN01000001.1"/>
</dbReference>
<name>A0ABQ6IAS3_9MICO</name>
<evidence type="ECO:0000256" key="5">
    <source>
        <dbReference type="ARBA" id="ARBA00022692"/>
    </source>
</evidence>
<feature type="transmembrane region" description="Helical" evidence="9">
    <location>
        <begin position="131"/>
        <end position="151"/>
    </location>
</feature>
<feature type="compositionally biased region" description="Basic residues" evidence="8">
    <location>
        <begin position="383"/>
        <end position="399"/>
    </location>
</feature>
<evidence type="ECO:0000313" key="10">
    <source>
        <dbReference type="EMBL" id="GMA34947.1"/>
    </source>
</evidence>
<feature type="transmembrane region" description="Helical" evidence="9">
    <location>
        <begin position="163"/>
        <end position="185"/>
    </location>
</feature>
<sequence length="419" mass="42583">MTATLDTSAAPARRARTRRMALGLGLAVIVLALAIIASLAWGTRSIAPSAVWDALTSPEATGDEALIVTTLRVPRTILGVVAGAALGAAGALMQAITRNPLAEPGILGVNAGAAAAVAAGIAFAGATNIGVYMWFAFAGAGVAAVVVYAIGGVFGNNGSVVRLTLAGAAVAVVLSSFTTALLINYPSVFDVFRYWDVGTIQGRDLSIVAAVTPAIVVGLGLALALTPRLNVMALGNEMGRALGANPRTTVIVAAIAVMLLAGGATAAAGPLAFVGLAAPHLARAVVGADHRWLLPYSILLGAVLLLGADVIGRVIAAPAELQSGIMTAIIGGPVFIAIARRRRLAKHERPHACRRPPHPHGPTVRAVESPRRRRGAGPPACHRCGRGARAVHRHHHRPAARCGGGDLRAGRPARRDGGA</sequence>
<feature type="transmembrane region" description="Helical" evidence="9">
    <location>
        <begin position="76"/>
        <end position="93"/>
    </location>
</feature>
<dbReference type="SUPFAM" id="SSF81345">
    <property type="entry name" value="ABC transporter involved in vitamin B12 uptake, BtuC"/>
    <property type="match status" value="1"/>
</dbReference>
<feature type="compositionally biased region" description="Basic residues" evidence="8">
    <location>
        <begin position="347"/>
        <end position="358"/>
    </location>
</feature>
<organism evidence="10 11">
    <name type="scientific">Demequina litorisediminis</name>
    <dbReference type="NCBI Taxonomy" id="1849022"/>
    <lineage>
        <taxon>Bacteria</taxon>
        <taxon>Bacillati</taxon>
        <taxon>Actinomycetota</taxon>
        <taxon>Actinomycetes</taxon>
        <taxon>Micrococcales</taxon>
        <taxon>Demequinaceae</taxon>
        <taxon>Demequina</taxon>
    </lineage>
</organism>
<dbReference type="EMBL" id="BSUN01000001">
    <property type="protein sequence ID" value="GMA34947.1"/>
    <property type="molecule type" value="Genomic_DNA"/>
</dbReference>
<feature type="transmembrane region" description="Helical" evidence="9">
    <location>
        <begin position="21"/>
        <end position="41"/>
    </location>
</feature>
<feature type="transmembrane region" description="Helical" evidence="9">
    <location>
        <begin position="293"/>
        <end position="315"/>
    </location>
</feature>
<keyword evidence="5 9" id="KW-0812">Transmembrane</keyword>
<evidence type="ECO:0000256" key="1">
    <source>
        <dbReference type="ARBA" id="ARBA00004651"/>
    </source>
</evidence>
<evidence type="ECO:0000313" key="11">
    <source>
        <dbReference type="Proteomes" id="UP001157125"/>
    </source>
</evidence>
<proteinExistence type="inferred from homology"/>
<dbReference type="Pfam" id="PF01032">
    <property type="entry name" value="FecCD"/>
    <property type="match status" value="1"/>
</dbReference>
<keyword evidence="6 9" id="KW-1133">Transmembrane helix</keyword>
<dbReference type="PANTHER" id="PTHR30472:SF1">
    <property type="entry name" value="FE(3+) DICITRATE TRANSPORT SYSTEM PERMEASE PROTEIN FECC-RELATED"/>
    <property type="match status" value="1"/>
</dbReference>
<comment type="caution">
    <text evidence="10">The sequence shown here is derived from an EMBL/GenBank/DDBJ whole genome shotgun (WGS) entry which is preliminary data.</text>
</comment>
<comment type="similarity">
    <text evidence="2">Belongs to the binding-protein-dependent transport system permease family. FecCD subfamily.</text>
</comment>
<keyword evidence="7 9" id="KW-0472">Membrane</keyword>
<comment type="subcellular location">
    <subcellularLocation>
        <location evidence="1">Cell membrane</location>
        <topology evidence="1">Multi-pass membrane protein</topology>
    </subcellularLocation>
</comment>
<dbReference type="Proteomes" id="UP001157125">
    <property type="component" value="Unassembled WGS sequence"/>
</dbReference>
<gene>
    <name evidence="10" type="primary">fepD</name>
    <name evidence="10" type="ORF">GCM10025876_11510</name>
</gene>
<keyword evidence="4" id="KW-1003">Cell membrane</keyword>
<evidence type="ECO:0000256" key="2">
    <source>
        <dbReference type="ARBA" id="ARBA00007935"/>
    </source>
</evidence>
<evidence type="ECO:0000256" key="9">
    <source>
        <dbReference type="SAM" id="Phobius"/>
    </source>
</evidence>
<reference evidence="11" key="1">
    <citation type="journal article" date="2019" name="Int. J. Syst. Evol. Microbiol.">
        <title>The Global Catalogue of Microorganisms (GCM) 10K type strain sequencing project: providing services to taxonomists for standard genome sequencing and annotation.</title>
        <authorList>
            <consortium name="The Broad Institute Genomics Platform"/>
            <consortium name="The Broad Institute Genome Sequencing Center for Infectious Disease"/>
            <person name="Wu L."/>
            <person name="Ma J."/>
        </authorList>
    </citation>
    <scope>NUCLEOTIDE SEQUENCE [LARGE SCALE GENOMIC DNA]</scope>
    <source>
        <strain evidence="11">NBRC 112299</strain>
    </source>
</reference>
<evidence type="ECO:0000256" key="4">
    <source>
        <dbReference type="ARBA" id="ARBA00022475"/>
    </source>
</evidence>
<dbReference type="InterPro" id="IPR000522">
    <property type="entry name" value="ABC_transptr_permease_BtuC"/>
</dbReference>
<protein>
    <submittedName>
        <fullName evidence="10">Ferric enterobactin transporter FepD</fullName>
    </submittedName>
</protein>
<feature type="region of interest" description="Disordered" evidence="8">
    <location>
        <begin position="347"/>
        <end position="419"/>
    </location>
</feature>
<evidence type="ECO:0000256" key="6">
    <source>
        <dbReference type="ARBA" id="ARBA00022989"/>
    </source>
</evidence>
<feature type="transmembrane region" description="Helical" evidence="9">
    <location>
        <begin position="105"/>
        <end position="125"/>
    </location>
</feature>
<dbReference type="CDD" id="cd06550">
    <property type="entry name" value="TM_ABC_iron-siderophores_like"/>
    <property type="match status" value="1"/>
</dbReference>
<keyword evidence="3" id="KW-0813">Transport</keyword>
<feature type="transmembrane region" description="Helical" evidence="9">
    <location>
        <begin position="321"/>
        <end position="339"/>
    </location>
</feature>
<dbReference type="InterPro" id="IPR037294">
    <property type="entry name" value="ABC_BtuC-like"/>
</dbReference>
<accession>A0ABQ6IAS3</accession>
<dbReference type="Gene3D" id="1.10.3470.10">
    <property type="entry name" value="ABC transporter involved in vitamin B12 uptake, BtuC"/>
    <property type="match status" value="1"/>
</dbReference>
<keyword evidence="11" id="KW-1185">Reference proteome</keyword>
<feature type="transmembrane region" description="Helical" evidence="9">
    <location>
        <begin position="205"/>
        <end position="224"/>
    </location>
</feature>
<dbReference type="PANTHER" id="PTHR30472">
    <property type="entry name" value="FERRIC ENTEROBACTIN TRANSPORT SYSTEM PERMEASE PROTEIN"/>
    <property type="match status" value="1"/>
</dbReference>
<feature type="transmembrane region" description="Helical" evidence="9">
    <location>
        <begin position="244"/>
        <end position="261"/>
    </location>
</feature>
<evidence type="ECO:0000256" key="3">
    <source>
        <dbReference type="ARBA" id="ARBA00022448"/>
    </source>
</evidence>
<evidence type="ECO:0000256" key="8">
    <source>
        <dbReference type="SAM" id="MobiDB-lite"/>
    </source>
</evidence>